<dbReference type="AlphaFoldDB" id="A0A7W7INF1"/>
<dbReference type="GO" id="GO:0006310">
    <property type="term" value="P:DNA recombination"/>
    <property type="evidence" value="ECO:0007669"/>
    <property type="project" value="UniProtKB-KW"/>
</dbReference>
<keyword evidence="4" id="KW-0233">DNA recombination</keyword>
<dbReference type="InterPro" id="IPR050090">
    <property type="entry name" value="Tyrosine_recombinase_XerCD"/>
</dbReference>
<feature type="domain" description="Tyr recombinase" evidence="5">
    <location>
        <begin position="158"/>
        <end position="331"/>
    </location>
</feature>
<dbReference type="InterPro" id="IPR013762">
    <property type="entry name" value="Integrase-like_cat_sf"/>
</dbReference>
<comment type="similarity">
    <text evidence="1">Belongs to the 'phage' integrase family.</text>
</comment>
<keyword evidence="3" id="KW-0238">DNA-binding</keyword>
<comment type="caution">
    <text evidence="6">The sequence shown here is derived from an EMBL/GenBank/DDBJ whole genome shotgun (WGS) entry which is preliminary data.</text>
</comment>
<dbReference type="PROSITE" id="PS51898">
    <property type="entry name" value="TYR_RECOMBINASE"/>
    <property type="match status" value="1"/>
</dbReference>
<dbReference type="SUPFAM" id="SSF56349">
    <property type="entry name" value="DNA breaking-rejoining enzymes"/>
    <property type="match status" value="1"/>
</dbReference>
<dbReference type="RefSeq" id="WP_184268236.1">
    <property type="nucleotide sequence ID" value="NZ_JACHKY010000002.1"/>
</dbReference>
<sequence length="348" mass="39355">MLPIKGVHVVQAKGRTYTYAWRGGPRIKSEPGTDAFVQELADLRKGLVDGDRSKLRFLITSYKASDDWKSLADKSRANWTPFLNKIDERFGNLSILAFDRPLIRVPIRKWRDEMKHTPRQADMALQVLSRILSFGVAEGRLQHNACSGIPRIYSSNRSHIIWLPDDFAALEKVASREIMWAVRLAAETGLRKSDVLRLTWTHVKAHSIEIRTGKSGETKTAIVPIHAGLRSLLNEIPKRKGRAVESTSILVNTEGHPWKSGFNASFIAAKKRAGVDKHFHDLRGTAATRMFLAGLTVREISEMFTWSEDQVEKLINVYVKKDELLLDRIRRIDEHAARTPAVKPGVKP</sequence>
<gene>
    <name evidence="6" type="ORF">HNP32_001273</name>
</gene>
<accession>A0A7W7INF1</accession>
<dbReference type="Gene3D" id="1.10.150.130">
    <property type="match status" value="1"/>
</dbReference>
<evidence type="ECO:0000256" key="1">
    <source>
        <dbReference type="ARBA" id="ARBA00008857"/>
    </source>
</evidence>
<dbReference type="InterPro" id="IPR011010">
    <property type="entry name" value="DNA_brk_join_enz"/>
</dbReference>
<keyword evidence="2" id="KW-0229">DNA integration</keyword>
<evidence type="ECO:0000313" key="7">
    <source>
        <dbReference type="Proteomes" id="UP000539957"/>
    </source>
</evidence>
<organism evidence="6 7">
    <name type="scientific">Brevundimonas bullata</name>
    <dbReference type="NCBI Taxonomy" id="13160"/>
    <lineage>
        <taxon>Bacteria</taxon>
        <taxon>Pseudomonadati</taxon>
        <taxon>Pseudomonadota</taxon>
        <taxon>Alphaproteobacteria</taxon>
        <taxon>Caulobacterales</taxon>
        <taxon>Caulobacteraceae</taxon>
        <taxon>Brevundimonas</taxon>
    </lineage>
</organism>
<name>A0A7W7INF1_9CAUL</name>
<dbReference type="Pfam" id="PF00589">
    <property type="entry name" value="Phage_integrase"/>
    <property type="match status" value="1"/>
</dbReference>
<dbReference type="GO" id="GO:0015074">
    <property type="term" value="P:DNA integration"/>
    <property type="evidence" value="ECO:0007669"/>
    <property type="project" value="UniProtKB-KW"/>
</dbReference>
<dbReference type="EMBL" id="JACHKY010000002">
    <property type="protein sequence ID" value="MBB4797549.1"/>
    <property type="molecule type" value="Genomic_DNA"/>
</dbReference>
<reference evidence="6 7" key="1">
    <citation type="submission" date="2020-08" db="EMBL/GenBank/DDBJ databases">
        <title>Functional genomics of gut bacteria from endangered species of beetles.</title>
        <authorList>
            <person name="Carlos-Shanley C."/>
        </authorList>
    </citation>
    <scope>NUCLEOTIDE SEQUENCE [LARGE SCALE GENOMIC DNA]</scope>
    <source>
        <strain evidence="6 7">S00123</strain>
    </source>
</reference>
<evidence type="ECO:0000256" key="2">
    <source>
        <dbReference type="ARBA" id="ARBA00022908"/>
    </source>
</evidence>
<evidence type="ECO:0000256" key="3">
    <source>
        <dbReference type="ARBA" id="ARBA00023125"/>
    </source>
</evidence>
<dbReference type="InterPro" id="IPR002104">
    <property type="entry name" value="Integrase_catalytic"/>
</dbReference>
<keyword evidence="7" id="KW-1185">Reference proteome</keyword>
<evidence type="ECO:0000259" key="5">
    <source>
        <dbReference type="PROSITE" id="PS51898"/>
    </source>
</evidence>
<evidence type="ECO:0000313" key="6">
    <source>
        <dbReference type="EMBL" id="MBB4797549.1"/>
    </source>
</evidence>
<dbReference type="GO" id="GO:0003677">
    <property type="term" value="F:DNA binding"/>
    <property type="evidence" value="ECO:0007669"/>
    <property type="project" value="UniProtKB-KW"/>
</dbReference>
<dbReference type="Proteomes" id="UP000539957">
    <property type="component" value="Unassembled WGS sequence"/>
</dbReference>
<dbReference type="PANTHER" id="PTHR30349">
    <property type="entry name" value="PHAGE INTEGRASE-RELATED"/>
    <property type="match status" value="1"/>
</dbReference>
<protein>
    <submittedName>
        <fullName evidence="6">Integrase</fullName>
    </submittedName>
</protein>
<dbReference type="InterPro" id="IPR010998">
    <property type="entry name" value="Integrase_recombinase_N"/>
</dbReference>
<evidence type="ECO:0000256" key="4">
    <source>
        <dbReference type="ARBA" id="ARBA00023172"/>
    </source>
</evidence>
<proteinExistence type="inferred from homology"/>
<dbReference type="PANTHER" id="PTHR30349:SF64">
    <property type="entry name" value="PROPHAGE INTEGRASE INTD-RELATED"/>
    <property type="match status" value="1"/>
</dbReference>
<dbReference type="Gene3D" id="1.10.443.10">
    <property type="entry name" value="Intergrase catalytic core"/>
    <property type="match status" value="1"/>
</dbReference>